<evidence type="ECO:0000256" key="2">
    <source>
        <dbReference type="ARBA" id="ARBA00022737"/>
    </source>
</evidence>
<dbReference type="Pfam" id="PF12799">
    <property type="entry name" value="LRR_4"/>
    <property type="match status" value="1"/>
</dbReference>
<reference evidence="6 7" key="1">
    <citation type="submission" date="2020-02" db="EMBL/GenBank/DDBJ databases">
        <title>Sequencing the genomes of 1000 actinobacteria strains.</title>
        <authorList>
            <person name="Klenk H.-P."/>
        </authorList>
    </citation>
    <scope>NUCLEOTIDE SEQUENCE [LARGE SCALE GENOMIC DNA]</scope>
    <source>
        <strain evidence="6 7">DSM 27960</strain>
    </source>
</reference>
<keyword evidence="4" id="KW-0472">Membrane</keyword>
<dbReference type="RefSeq" id="WP_167150772.1">
    <property type="nucleotide sequence ID" value="NZ_JAAMOX010000002.1"/>
</dbReference>
<feature type="region of interest" description="Disordered" evidence="3">
    <location>
        <begin position="356"/>
        <end position="378"/>
    </location>
</feature>
<evidence type="ECO:0000256" key="3">
    <source>
        <dbReference type="SAM" id="MobiDB-lite"/>
    </source>
</evidence>
<feature type="transmembrane region" description="Helical" evidence="4">
    <location>
        <begin position="393"/>
        <end position="412"/>
    </location>
</feature>
<dbReference type="EMBL" id="JAAMOX010000002">
    <property type="protein sequence ID" value="NIH54388.1"/>
    <property type="molecule type" value="Genomic_DNA"/>
</dbReference>
<dbReference type="PANTHER" id="PTHR46652:SF3">
    <property type="entry name" value="LEUCINE-RICH REPEAT-CONTAINING PROTEIN 9"/>
    <property type="match status" value="1"/>
</dbReference>
<protein>
    <recommendedName>
        <fullName evidence="8">Leucine-rich repeat domain-containing protein</fullName>
    </recommendedName>
</protein>
<dbReference type="SMART" id="SM00369">
    <property type="entry name" value="LRR_TYP"/>
    <property type="match status" value="4"/>
</dbReference>
<evidence type="ECO:0000256" key="5">
    <source>
        <dbReference type="SAM" id="SignalP"/>
    </source>
</evidence>
<organism evidence="6 7">
    <name type="scientific">Lysinibacter cavernae</name>
    <dbReference type="NCBI Taxonomy" id="1640652"/>
    <lineage>
        <taxon>Bacteria</taxon>
        <taxon>Bacillati</taxon>
        <taxon>Actinomycetota</taxon>
        <taxon>Actinomycetes</taxon>
        <taxon>Micrococcales</taxon>
        <taxon>Microbacteriaceae</taxon>
        <taxon>Lysinibacter</taxon>
    </lineage>
</organism>
<evidence type="ECO:0000313" key="6">
    <source>
        <dbReference type="EMBL" id="NIH54388.1"/>
    </source>
</evidence>
<keyword evidence="2" id="KW-0677">Repeat</keyword>
<dbReference type="Gene3D" id="3.80.10.10">
    <property type="entry name" value="Ribonuclease Inhibitor"/>
    <property type="match status" value="1"/>
</dbReference>
<evidence type="ECO:0000256" key="1">
    <source>
        <dbReference type="ARBA" id="ARBA00022614"/>
    </source>
</evidence>
<feature type="signal peptide" evidence="5">
    <location>
        <begin position="1"/>
        <end position="30"/>
    </location>
</feature>
<evidence type="ECO:0008006" key="8">
    <source>
        <dbReference type="Google" id="ProtNLM"/>
    </source>
</evidence>
<dbReference type="Proteomes" id="UP000541033">
    <property type="component" value="Unassembled WGS sequence"/>
</dbReference>
<name>A0A7X5R2C1_9MICO</name>
<dbReference type="PROSITE" id="PS51450">
    <property type="entry name" value="LRR"/>
    <property type="match status" value="3"/>
</dbReference>
<keyword evidence="4" id="KW-1133">Transmembrane helix</keyword>
<accession>A0A7X5R2C1</accession>
<gene>
    <name evidence="6" type="ORF">FHX76_002284</name>
</gene>
<evidence type="ECO:0000256" key="4">
    <source>
        <dbReference type="SAM" id="Phobius"/>
    </source>
</evidence>
<dbReference type="InterPro" id="IPR001611">
    <property type="entry name" value="Leu-rich_rpt"/>
</dbReference>
<dbReference type="PANTHER" id="PTHR46652">
    <property type="entry name" value="LEUCINE-RICH REPEAT AND IQ DOMAIN-CONTAINING PROTEIN 1-RELATED"/>
    <property type="match status" value="1"/>
</dbReference>
<feature type="chain" id="PRO_5030763668" description="Leucine-rich repeat domain-containing protein" evidence="5">
    <location>
        <begin position="31"/>
        <end position="422"/>
    </location>
</feature>
<dbReference type="InterPro" id="IPR032675">
    <property type="entry name" value="LRR_dom_sf"/>
</dbReference>
<evidence type="ECO:0000313" key="7">
    <source>
        <dbReference type="Proteomes" id="UP000541033"/>
    </source>
</evidence>
<keyword evidence="5" id="KW-0732">Signal</keyword>
<dbReference type="AlphaFoldDB" id="A0A7X5R2C1"/>
<dbReference type="SUPFAM" id="SSF52058">
    <property type="entry name" value="L domain-like"/>
    <property type="match status" value="1"/>
</dbReference>
<sequence>MTSRVSAKTILGSGIAGLLLAGAVGTPAMAADAALINFTDDNFRACINAGLGQPADADITTEQGGSVTYLSCNSMGIESLTGAEELYNLTYLYASSNSITDATPLSGLSKLTSLSLAVNPLSDVSGIGGHPELSRVFLYQTGVNDISGLTDLPKIFGLYLSDTGVTDLTPLAGLPSLEQFAAQNNGIVSLAGIETLPNLSQLVIDGNQISDLTPLAQLSNMEQLLLSNNEISDVAPLAGLSSMWQLELSNNHIASLSTLGQHAALSELYADGQTLSLPDVLVDAVQANPVVSVDGVSIMPTSATATLDAAGNAWSFAAAGANELAWDAEVTIGSATGPFSGTITQASVAVPVIDPTDPAIDPETDGAAPAPVDTQNTGKAAVNQPLAQTGSDLSAAGILTAILLVLGGALATTHRLALRRVN</sequence>
<keyword evidence="1" id="KW-0433">Leucine-rich repeat</keyword>
<keyword evidence="7" id="KW-1185">Reference proteome</keyword>
<dbReference type="InterPro" id="IPR003591">
    <property type="entry name" value="Leu-rich_rpt_typical-subtyp"/>
</dbReference>
<dbReference type="InterPro" id="IPR050836">
    <property type="entry name" value="SDS22/Internalin_LRR"/>
</dbReference>
<dbReference type="InterPro" id="IPR025875">
    <property type="entry name" value="Leu-rich_rpt_4"/>
</dbReference>
<proteinExistence type="predicted"/>
<keyword evidence="4" id="KW-0812">Transmembrane</keyword>
<comment type="caution">
    <text evidence="6">The sequence shown here is derived from an EMBL/GenBank/DDBJ whole genome shotgun (WGS) entry which is preliminary data.</text>
</comment>